<organism evidence="3 4">
    <name type="scientific">Streptomyces viridosporus (strain ATCC 14672 / DSM 40746 / JCM 4963 / KCTC 9882 / NRRL B-12104 / FH 1290)</name>
    <name type="common">Streptomyces ghanaensis</name>
    <dbReference type="NCBI Taxonomy" id="566461"/>
    <lineage>
        <taxon>Bacteria</taxon>
        <taxon>Bacillati</taxon>
        <taxon>Actinomycetota</taxon>
        <taxon>Actinomycetes</taxon>
        <taxon>Kitasatosporales</taxon>
        <taxon>Streptomycetaceae</taxon>
        <taxon>Streptomyces</taxon>
    </lineage>
</organism>
<sequence length="107" mass="11483">MTPHLSEAPSAMPSRNRSATYPDRETAQWATYRASTDPQLVARLVGELQELLALDLDESGYALAVAELGMEVAPPAPYAPSGWLAHLADRLARSSAEYGPSSRAGQE</sequence>
<proteinExistence type="predicted"/>
<feature type="region of interest" description="Disordered" evidence="1">
    <location>
        <begin position="1"/>
        <end position="23"/>
    </location>
</feature>
<protein>
    <submittedName>
        <fullName evidence="3">Predicted protein</fullName>
    </submittedName>
</protein>
<evidence type="ECO:0000313" key="3">
    <source>
        <dbReference type="EMBL" id="EFE66471.2"/>
    </source>
</evidence>
<name>D5ZQQ6_STRV1</name>
<dbReference type="InterPro" id="IPR041129">
    <property type="entry name" value="CdiI_2"/>
</dbReference>
<dbReference type="RefSeq" id="WP_004982078.1">
    <property type="nucleotide sequence ID" value="NZ_DS999641.1"/>
</dbReference>
<evidence type="ECO:0000259" key="2">
    <source>
        <dbReference type="Pfam" id="PF18593"/>
    </source>
</evidence>
<evidence type="ECO:0000313" key="4">
    <source>
        <dbReference type="Proteomes" id="UP000003824"/>
    </source>
</evidence>
<dbReference type="Pfam" id="PF18593">
    <property type="entry name" value="CdiI_2"/>
    <property type="match status" value="1"/>
</dbReference>
<evidence type="ECO:0000256" key="1">
    <source>
        <dbReference type="SAM" id="MobiDB-lite"/>
    </source>
</evidence>
<feature type="domain" description="CdiI immunity protein" evidence="2">
    <location>
        <begin position="30"/>
        <end position="91"/>
    </location>
</feature>
<accession>D5ZQQ6</accession>
<dbReference type="EMBL" id="DS999641">
    <property type="protein sequence ID" value="EFE66471.2"/>
    <property type="molecule type" value="Genomic_DNA"/>
</dbReference>
<gene>
    <name evidence="3" type="ORF">SSFG_01720</name>
</gene>
<dbReference type="Proteomes" id="UP000003824">
    <property type="component" value="Unassembled WGS sequence"/>
</dbReference>
<dbReference type="AlphaFoldDB" id="D5ZQQ6"/>
<reference evidence="4" key="1">
    <citation type="submission" date="2008-12" db="EMBL/GenBank/DDBJ databases">
        <title>Annotation of Streptomyces ghanaensis ATCC 14672.</title>
        <authorList>
            <consortium name="The Broad Institute Genome Sequencing Platform"/>
            <consortium name="Broad Institute Microbial Sequencing Center"/>
            <person name="Fischbach M."/>
            <person name="Ward D."/>
            <person name="Young S."/>
            <person name="Kodira C.D."/>
            <person name="Zeng Q."/>
            <person name="Koehrsen M."/>
            <person name="Godfrey P."/>
            <person name="Alvarado L."/>
            <person name="Berlin A.M."/>
            <person name="Borenstein D."/>
            <person name="Chen Z."/>
            <person name="Engels R."/>
            <person name="Freedman E."/>
            <person name="Gellesch M."/>
            <person name="Goldberg J."/>
            <person name="Griggs A."/>
            <person name="Gujja S."/>
            <person name="Heiman D.I."/>
            <person name="Hepburn T.A."/>
            <person name="Howarth C."/>
            <person name="Jen D."/>
            <person name="Larson L."/>
            <person name="Lewis B."/>
            <person name="Mehta T."/>
            <person name="Park D."/>
            <person name="Pearson M."/>
            <person name="Roberts A."/>
            <person name="Saif S."/>
            <person name="Shea T.D."/>
            <person name="Shenoy N."/>
            <person name="Sisk P."/>
            <person name="Stolte C."/>
            <person name="Sykes S.N."/>
            <person name="Walk T."/>
            <person name="White J."/>
            <person name="Yandava C."/>
            <person name="Straight P."/>
            <person name="Clardy J."/>
            <person name="Hung D."/>
            <person name="Kolter R."/>
            <person name="Mekalanos J."/>
            <person name="Walker S."/>
            <person name="Walsh C.T."/>
            <person name="Wieland B.L.C."/>
            <person name="Ilzarbe M."/>
            <person name="Galagan J."/>
            <person name="Nusbaum C."/>
            <person name="Birren B."/>
        </authorList>
    </citation>
    <scope>NUCLEOTIDE SEQUENCE [LARGE SCALE GENOMIC DNA]</scope>
    <source>
        <strain evidence="4">ATCC 14672 / DSM 40746 / JCM 4963 / KCTC 9882 / NRRL B-12104 / FH 1290</strain>
    </source>
</reference>